<dbReference type="InterPro" id="IPR036264">
    <property type="entry name" value="Bact_exopeptidase_dim_dom"/>
</dbReference>
<dbReference type="SUPFAM" id="SSF53187">
    <property type="entry name" value="Zn-dependent exopeptidases"/>
    <property type="match status" value="1"/>
</dbReference>
<dbReference type="GO" id="GO:0016491">
    <property type="term" value="F:oxidoreductase activity"/>
    <property type="evidence" value="ECO:0007669"/>
    <property type="project" value="InterPro"/>
</dbReference>
<gene>
    <name evidence="4" type="ORF">GQX73_g6024</name>
</gene>
<dbReference type="NCBIfam" id="NF041278">
    <property type="entry name" value="CmcJ_NvfI_EfuI"/>
    <property type="match status" value="1"/>
</dbReference>
<dbReference type="InterPro" id="IPR002933">
    <property type="entry name" value="Peptidase_M20"/>
</dbReference>
<comment type="similarity">
    <text evidence="2">Belongs to the asaB hydroxylase/desaturase family.</text>
</comment>
<evidence type="ECO:0000256" key="2">
    <source>
        <dbReference type="ARBA" id="ARBA00023604"/>
    </source>
</evidence>
<comment type="similarity">
    <text evidence="1">Belongs to the peptidase M20A family.</text>
</comment>
<dbReference type="PANTHER" id="PTHR11014">
    <property type="entry name" value="PEPTIDASE M20 FAMILY MEMBER"/>
    <property type="match status" value="1"/>
</dbReference>
<reference evidence="4 5" key="1">
    <citation type="submission" date="2019-12" db="EMBL/GenBank/DDBJ databases">
        <title>Draft genome sequence of the ascomycete Xylaria multiplex DSM 110363.</title>
        <authorList>
            <person name="Buettner E."/>
            <person name="Kellner H."/>
        </authorList>
    </citation>
    <scope>NUCLEOTIDE SEQUENCE [LARGE SCALE GENOMIC DNA]</scope>
    <source>
        <strain evidence="4 5">DSM 110363</strain>
    </source>
</reference>
<evidence type="ECO:0000256" key="1">
    <source>
        <dbReference type="ARBA" id="ARBA00006247"/>
    </source>
</evidence>
<dbReference type="SUPFAM" id="SSF55031">
    <property type="entry name" value="Bacterial exopeptidase dimerisation domain"/>
    <property type="match status" value="1"/>
</dbReference>
<dbReference type="InterPro" id="IPR000719">
    <property type="entry name" value="Prot_kinase_dom"/>
</dbReference>
<dbReference type="InParanoid" id="A0A7C8MTD8"/>
<sequence length="924" mass="103598">MPSSKIHAPDFEAPLEFDVDQDLLGSGTVGDVFKVRLSYAKDPKHFALKRFFARAGRDDFQNEISILKALADVPHNHIVYFASYWTGPDASYILFPLAYGDLHNFLEHTLPPSIPADVVTWLVTQMQGVCDAIKYLHHHISEGNKEMKRVGFHHDLKPANILLFESNRPNHAVWKLGDFGSGAIKYLDHSSTEVLYNRKASTGDPVYSAPEFIADGKVSYPKDIWSLGCIFLEVLVWALTPEPKAVTQFRDAREEFSTDSPDKEPIYWCQDYEGRVYMNPAVVNEVKVLQARSRDESMYTSILAIPTEMAATFTLKFLKRLSLYDNVQLYRLHGFEELSNEQQTNCVYENIECTNIQDLRNIQERTSTLCFTEAGFEFISAPTKCALSAAVFETDTADANTVVNEYIQETMELVKSRLGASSIITIDWRFRRNDEASFAHRLEGGDVRRQAIAVATTTHCDFSPLGGIERLRMHLNSDELTAVEMGDITAMIVNVWRPLKTVASAPLVLADRRTVSKDDLVESDQVMRDKVNKTAYVYYHPDQRWYWMSNQRPDEVIMFPTWAIKTDDGHVGKVILLRAELDALPIEEKTGLPYASKMRMLDIEGRDQPVMHACGHDVHIAALLASLQLLHSARKSWSGTIVALFQPNEEIPGGAQAMIDDGLYNVSPIPDIMLAQHVGMSKAGLVAVRTGPVLPASDYIEVEIFSKGIGTNPPECRDPVSLASYLLTRFQAIISFDIDLRGDYASLKCRDFHAGEPGDLFTNKVYLRLEIKTTETIDRDNIFSRVEAITKGECKASGGDIESSVRMTPRAPVTRNDTVLAEALQDCFSHYFGDRFWIPPMDTPVEDFSILGGPKPVPFVYWKLGSTDPKKWDEAQEKGGNILEHLPTNHSPEFAPAPDLTILTGMEAMALAALLFADTKTEGE</sequence>
<name>A0A7C8MTD8_9PEZI</name>
<dbReference type="OrthoDB" id="6119954at2759"/>
<dbReference type="EMBL" id="WUBL01000066">
    <property type="protein sequence ID" value="KAF2967535.1"/>
    <property type="molecule type" value="Genomic_DNA"/>
</dbReference>
<dbReference type="Gene3D" id="1.10.510.10">
    <property type="entry name" value="Transferase(Phosphotransferase) domain 1"/>
    <property type="match status" value="1"/>
</dbReference>
<dbReference type="PROSITE" id="PS50011">
    <property type="entry name" value="PROTEIN_KINASE_DOM"/>
    <property type="match status" value="1"/>
</dbReference>
<dbReference type="Gene3D" id="3.40.630.10">
    <property type="entry name" value="Zn peptidases"/>
    <property type="match status" value="1"/>
</dbReference>
<dbReference type="AlphaFoldDB" id="A0A7C8MTD8"/>
<dbReference type="PANTHER" id="PTHR11014:SF63">
    <property type="entry name" value="METALLOPEPTIDASE, PUTATIVE (AFU_ORTHOLOGUE AFUA_6G09600)-RELATED"/>
    <property type="match status" value="1"/>
</dbReference>
<evidence type="ECO:0000259" key="3">
    <source>
        <dbReference type="PROSITE" id="PS50011"/>
    </source>
</evidence>
<dbReference type="SUPFAM" id="SSF56112">
    <property type="entry name" value="Protein kinase-like (PK-like)"/>
    <property type="match status" value="1"/>
</dbReference>
<organism evidence="4 5">
    <name type="scientific">Xylaria multiplex</name>
    <dbReference type="NCBI Taxonomy" id="323545"/>
    <lineage>
        <taxon>Eukaryota</taxon>
        <taxon>Fungi</taxon>
        <taxon>Dikarya</taxon>
        <taxon>Ascomycota</taxon>
        <taxon>Pezizomycotina</taxon>
        <taxon>Sordariomycetes</taxon>
        <taxon>Xylariomycetidae</taxon>
        <taxon>Xylariales</taxon>
        <taxon>Xylariaceae</taxon>
        <taxon>Xylaria</taxon>
    </lineage>
</organism>
<feature type="domain" description="Protein kinase" evidence="3">
    <location>
        <begin position="18"/>
        <end position="336"/>
    </location>
</feature>
<protein>
    <recommendedName>
        <fullName evidence="3">Protein kinase domain-containing protein</fullName>
    </recommendedName>
</protein>
<dbReference type="Proteomes" id="UP000481858">
    <property type="component" value="Unassembled WGS sequence"/>
</dbReference>
<evidence type="ECO:0000313" key="5">
    <source>
        <dbReference type="Proteomes" id="UP000481858"/>
    </source>
</evidence>
<dbReference type="CDD" id="cd00180">
    <property type="entry name" value="PKc"/>
    <property type="match status" value="1"/>
</dbReference>
<dbReference type="InterPro" id="IPR011009">
    <property type="entry name" value="Kinase-like_dom_sf"/>
</dbReference>
<accession>A0A7C8MTD8</accession>
<dbReference type="InterPro" id="IPR044053">
    <property type="entry name" value="AsaB-like"/>
</dbReference>
<dbReference type="Gene3D" id="3.30.70.360">
    <property type="match status" value="1"/>
</dbReference>
<dbReference type="GO" id="GO:0004672">
    <property type="term" value="F:protein kinase activity"/>
    <property type="evidence" value="ECO:0007669"/>
    <property type="project" value="InterPro"/>
</dbReference>
<dbReference type="GO" id="GO:0005524">
    <property type="term" value="F:ATP binding"/>
    <property type="evidence" value="ECO:0007669"/>
    <property type="project" value="InterPro"/>
</dbReference>
<dbReference type="InterPro" id="IPR017439">
    <property type="entry name" value="Amidohydrolase"/>
</dbReference>
<dbReference type="Pfam" id="PF00069">
    <property type="entry name" value="Pkinase"/>
    <property type="match status" value="1"/>
</dbReference>
<proteinExistence type="inferred from homology"/>
<dbReference type="GO" id="GO:0016787">
    <property type="term" value="F:hydrolase activity"/>
    <property type="evidence" value="ECO:0007669"/>
    <property type="project" value="InterPro"/>
</dbReference>
<evidence type="ECO:0000313" key="4">
    <source>
        <dbReference type="EMBL" id="KAF2967535.1"/>
    </source>
</evidence>
<dbReference type="SMART" id="SM00220">
    <property type="entry name" value="S_TKc"/>
    <property type="match status" value="1"/>
</dbReference>
<dbReference type="Pfam" id="PF01546">
    <property type="entry name" value="Peptidase_M20"/>
    <property type="match status" value="1"/>
</dbReference>
<comment type="caution">
    <text evidence="4">The sequence shown here is derived from an EMBL/GenBank/DDBJ whole genome shotgun (WGS) entry which is preliminary data.</text>
</comment>
<keyword evidence="5" id="KW-1185">Reference proteome</keyword>